<dbReference type="PROSITE" id="PS00615">
    <property type="entry name" value="C_TYPE_LECTIN_1"/>
    <property type="match status" value="1"/>
</dbReference>
<keyword evidence="1" id="KW-1015">Disulfide bond</keyword>
<dbReference type="PROSITE" id="PS50041">
    <property type="entry name" value="C_TYPE_LECTIN_2"/>
    <property type="match status" value="1"/>
</dbReference>
<evidence type="ECO:0000313" key="3">
    <source>
        <dbReference type="EMBL" id="CAJ0572626.1"/>
    </source>
</evidence>
<keyword evidence="4" id="KW-1185">Reference proteome</keyword>
<accession>A0AA36CP01</accession>
<proteinExistence type="predicted"/>
<dbReference type="EMBL" id="CATQJA010002601">
    <property type="protein sequence ID" value="CAJ0572626.1"/>
    <property type="molecule type" value="Genomic_DNA"/>
</dbReference>
<protein>
    <recommendedName>
        <fullName evidence="2">C-type lectin domain-containing protein</fullName>
    </recommendedName>
</protein>
<dbReference type="Proteomes" id="UP001177023">
    <property type="component" value="Unassembled WGS sequence"/>
</dbReference>
<dbReference type="AlphaFoldDB" id="A0AA36CP01"/>
<dbReference type="Pfam" id="PF00059">
    <property type="entry name" value="Lectin_C"/>
    <property type="match status" value="1"/>
</dbReference>
<evidence type="ECO:0000259" key="2">
    <source>
        <dbReference type="PROSITE" id="PS50041"/>
    </source>
</evidence>
<organism evidence="3 4">
    <name type="scientific">Mesorhabditis spiculigera</name>
    <dbReference type="NCBI Taxonomy" id="96644"/>
    <lineage>
        <taxon>Eukaryota</taxon>
        <taxon>Metazoa</taxon>
        <taxon>Ecdysozoa</taxon>
        <taxon>Nematoda</taxon>
        <taxon>Chromadorea</taxon>
        <taxon>Rhabditida</taxon>
        <taxon>Rhabditina</taxon>
        <taxon>Rhabditomorpha</taxon>
        <taxon>Rhabditoidea</taxon>
        <taxon>Rhabditidae</taxon>
        <taxon>Mesorhabditinae</taxon>
        <taxon>Mesorhabditis</taxon>
    </lineage>
</organism>
<feature type="non-terminal residue" evidence="3">
    <location>
        <position position="1"/>
    </location>
</feature>
<dbReference type="InterPro" id="IPR018378">
    <property type="entry name" value="C-type_lectin_CS"/>
</dbReference>
<dbReference type="Gene3D" id="3.10.100.10">
    <property type="entry name" value="Mannose-Binding Protein A, subunit A"/>
    <property type="match status" value="2"/>
</dbReference>
<comment type="caution">
    <text evidence="3">The sequence shown here is derived from an EMBL/GenBank/DDBJ whole genome shotgun (WGS) entry which is preliminary data.</text>
</comment>
<dbReference type="PANTHER" id="PTHR22803">
    <property type="entry name" value="MANNOSE, PHOSPHOLIPASE, LECTIN RECEPTOR RELATED"/>
    <property type="match status" value="1"/>
</dbReference>
<dbReference type="InterPro" id="IPR016186">
    <property type="entry name" value="C-type_lectin-like/link_sf"/>
</dbReference>
<dbReference type="CDD" id="cd00037">
    <property type="entry name" value="CLECT"/>
    <property type="match status" value="1"/>
</dbReference>
<dbReference type="SUPFAM" id="SSF56436">
    <property type="entry name" value="C-type lectin-like"/>
    <property type="match status" value="2"/>
</dbReference>
<evidence type="ECO:0000313" key="4">
    <source>
        <dbReference type="Proteomes" id="UP001177023"/>
    </source>
</evidence>
<name>A0AA36CP01_9BILA</name>
<dbReference type="InterPro" id="IPR001304">
    <property type="entry name" value="C-type_lectin-like"/>
</dbReference>
<reference evidence="3" key="1">
    <citation type="submission" date="2023-06" db="EMBL/GenBank/DDBJ databases">
        <authorList>
            <person name="Delattre M."/>
        </authorList>
    </citation>
    <scope>NUCLEOTIDE SEQUENCE</scope>
    <source>
        <strain evidence="3">AF72</strain>
    </source>
</reference>
<feature type="domain" description="C-type lectin" evidence="2">
    <location>
        <begin position="60"/>
        <end position="176"/>
    </location>
</feature>
<dbReference type="SMART" id="SM00034">
    <property type="entry name" value="CLECT"/>
    <property type="match status" value="1"/>
</dbReference>
<dbReference type="InterPro" id="IPR016187">
    <property type="entry name" value="CTDL_fold"/>
</dbReference>
<sequence>MGGHLTSIRDAAENQFVFELAVKSRRESGAMDDPNRPAPTLLLGGNQGSTCDSGWVQGPGTNKCYQFLEDMLTFTQADKQCKQIGARILTIHSSAENRFAHDFTTRTGRAFAWLDASRTTNGKYDFVWNDNSPMDYTNWDNFLMDFARVEEYCLQLRLDGQWNDYPCWTPERTLCQKEFGMAWADGSPMVYKNFTDDASRVATTGRGCLGMQLGPVNGIGSNFAGRWNENSCNNAFDGAICRKTTKL</sequence>
<evidence type="ECO:0000256" key="1">
    <source>
        <dbReference type="ARBA" id="ARBA00023157"/>
    </source>
</evidence>
<dbReference type="InterPro" id="IPR050111">
    <property type="entry name" value="C-type_lectin/snaclec_domain"/>
</dbReference>
<gene>
    <name evidence="3" type="ORF">MSPICULIGERA_LOCUS11010</name>
</gene>